<protein>
    <submittedName>
        <fullName evidence="2">DNA-binding CsgD family transcriptional regulator/PAS domain-containing protein</fullName>
    </submittedName>
</protein>
<accession>A0A839ZXK5</accession>
<dbReference type="Proteomes" id="UP000530564">
    <property type="component" value="Unassembled WGS sequence"/>
</dbReference>
<gene>
    <name evidence="2" type="ORF">GGQ61_000629</name>
</gene>
<dbReference type="SUPFAM" id="SSF46894">
    <property type="entry name" value="C-terminal effector domain of the bipartite response regulators"/>
    <property type="match status" value="1"/>
</dbReference>
<evidence type="ECO:0000313" key="2">
    <source>
        <dbReference type="EMBL" id="MBB3889932.1"/>
    </source>
</evidence>
<name>A0A839ZXK5_9CAUL</name>
<dbReference type="GO" id="GO:0003677">
    <property type="term" value="F:DNA binding"/>
    <property type="evidence" value="ECO:0007669"/>
    <property type="project" value="UniProtKB-KW"/>
</dbReference>
<dbReference type="AlphaFoldDB" id="A0A839ZXK5"/>
<comment type="caution">
    <text evidence="2">The sequence shown here is derived from an EMBL/GenBank/DDBJ whole genome shotgun (WGS) entry which is preliminary data.</text>
</comment>
<dbReference type="SMART" id="SM00421">
    <property type="entry name" value="HTH_LUXR"/>
    <property type="match status" value="1"/>
</dbReference>
<proteinExistence type="predicted"/>
<dbReference type="InterPro" id="IPR000792">
    <property type="entry name" value="Tscrpt_reg_LuxR_C"/>
</dbReference>
<dbReference type="InterPro" id="IPR036388">
    <property type="entry name" value="WH-like_DNA-bd_sf"/>
</dbReference>
<keyword evidence="2" id="KW-0238">DNA-binding</keyword>
<dbReference type="GO" id="GO:0006355">
    <property type="term" value="P:regulation of DNA-templated transcription"/>
    <property type="evidence" value="ECO:0007669"/>
    <property type="project" value="InterPro"/>
</dbReference>
<organism evidence="2 3">
    <name type="scientific">Phenylobacterium haematophilum</name>
    <dbReference type="NCBI Taxonomy" id="98513"/>
    <lineage>
        <taxon>Bacteria</taxon>
        <taxon>Pseudomonadati</taxon>
        <taxon>Pseudomonadota</taxon>
        <taxon>Alphaproteobacteria</taxon>
        <taxon>Caulobacterales</taxon>
        <taxon>Caulobacteraceae</taxon>
        <taxon>Phenylobacterium</taxon>
    </lineage>
</organism>
<feature type="domain" description="HTH luxR-type" evidence="1">
    <location>
        <begin position="312"/>
        <end position="369"/>
    </location>
</feature>
<sequence>MSATQHYDARLTELIAHLYDAALDDALWLGTAERMARAFESSSAVVKLHGVADSVELLERTENLVVAQARESWAQDWHRRDLWVERSIVRGMSQIITGDDLVTAEEQAQSGYYQEWLAELDIHHMLGAVFPAVDGAVGVMGIHRPRAAERYGSNDRRRAALLLPHLRRALQLGQRLSLSSVQNVALQALDQIAAGVIVLDGAGRVIHASGPAEAILQTNRELAVKGGRMWCRRPALNERLQSQIRDALETAAGRPAPAGAALAVAREGRAPLTLTVAPLRPSATGLGDQRPCALVFVREPDAALAIEPLCELFGLTPAEGAVAADLARGLSLDHIARLRGVRIATVRSHLKQILSKTGTHRQAELAALLARSA</sequence>
<dbReference type="Gene3D" id="1.10.10.10">
    <property type="entry name" value="Winged helix-like DNA-binding domain superfamily/Winged helix DNA-binding domain"/>
    <property type="match status" value="1"/>
</dbReference>
<dbReference type="InterPro" id="IPR016032">
    <property type="entry name" value="Sig_transdc_resp-reg_C-effctor"/>
</dbReference>
<reference evidence="2 3" key="1">
    <citation type="submission" date="2020-08" db="EMBL/GenBank/DDBJ databases">
        <title>Genomic Encyclopedia of Type Strains, Phase IV (KMG-IV): sequencing the most valuable type-strain genomes for metagenomic binning, comparative biology and taxonomic classification.</title>
        <authorList>
            <person name="Goeker M."/>
        </authorList>
    </citation>
    <scope>NUCLEOTIDE SEQUENCE [LARGE SCALE GENOMIC DNA]</scope>
    <source>
        <strain evidence="2 3">DSM 21793</strain>
    </source>
</reference>
<keyword evidence="3" id="KW-1185">Reference proteome</keyword>
<dbReference type="EMBL" id="JACIDK010000001">
    <property type="protein sequence ID" value="MBB3889932.1"/>
    <property type="molecule type" value="Genomic_DNA"/>
</dbReference>
<evidence type="ECO:0000259" key="1">
    <source>
        <dbReference type="SMART" id="SM00421"/>
    </source>
</evidence>
<dbReference type="RefSeq" id="WP_183769849.1">
    <property type="nucleotide sequence ID" value="NZ_JACIDK010000001.1"/>
</dbReference>
<evidence type="ECO:0000313" key="3">
    <source>
        <dbReference type="Proteomes" id="UP000530564"/>
    </source>
</evidence>